<proteinExistence type="predicted"/>
<evidence type="ECO:0000256" key="8">
    <source>
        <dbReference type="SAM" id="Phobius"/>
    </source>
</evidence>
<protein>
    <submittedName>
        <fullName evidence="10">AAA family ATPase</fullName>
    </submittedName>
</protein>
<keyword evidence="5" id="KW-0408">Iron</keyword>
<dbReference type="PANTHER" id="PTHR42771:SF2">
    <property type="entry name" value="IRON(3+)-HYDROXAMATE IMPORT ATP-BINDING PROTEIN FHUC"/>
    <property type="match status" value="1"/>
</dbReference>
<dbReference type="InterPro" id="IPR027417">
    <property type="entry name" value="P-loop_NTPase"/>
</dbReference>
<evidence type="ECO:0000256" key="1">
    <source>
        <dbReference type="ARBA" id="ARBA00004202"/>
    </source>
</evidence>
<dbReference type="PANTHER" id="PTHR42771">
    <property type="entry name" value="IRON(3+)-HYDROXAMATE IMPORT ATP-BINDING PROTEIN FHUC"/>
    <property type="match status" value="1"/>
</dbReference>
<dbReference type="InterPro" id="IPR038729">
    <property type="entry name" value="Rad50/SbcC_AAA"/>
</dbReference>
<keyword evidence="7 8" id="KW-0472">Membrane</keyword>
<evidence type="ECO:0000313" key="11">
    <source>
        <dbReference type="Proteomes" id="UP000460435"/>
    </source>
</evidence>
<dbReference type="Pfam" id="PF13476">
    <property type="entry name" value="AAA_23"/>
    <property type="match status" value="1"/>
</dbReference>
<keyword evidence="2" id="KW-0813">Transport</keyword>
<comment type="caution">
    <text evidence="10">The sequence shown here is derived from an EMBL/GenBank/DDBJ whole genome shotgun (WGS) entry which is preliminary data.</text>
</comment>
<evidence type="ECO:0000256" key="2">
    <source>
        <dbReference type="ARBA" id="ARBA00022448"/>
    </source>
</evidence>
<keyword evidence="8" id="KW-1133">Transmembrane helix</keyword>
<dbReference type="AlphaFoldDB" id="A0A7K3MCT5"/>
<evidence type="ECO:0000256" key="3">
    <source>
        <dbReference type="ARBA" id="ARBA00022475"/>
    </source>
</evidence>
<evidence type="ECO:0000256" key="4">
    <source>
        <dbReference type="ARBA" id="ARBA00022496"/>
    </source>
</evidence>
<dbReference type="GO" id="GO:0016887">
    <property type="term" value="F:ATP hydrolysis activity"/>
    <property type="evidence" value="ECO:0007669"/>
    <property type="project" value="InterPro"/>
</dbReference>
<dbReference type="Gene3D" id="3.40.50.300">
    <property type="entry name" value="P-loop containing nucleotide triphosphate hydrolases"/>
    <property type="match status" value="2"/>
</dbReference>
<comment type="subcellular location">
    <subcellularLocation>
        <location evidence="1">Cell membrane</location>
        <topology evidence="1">Peripheral membrane protein</topology>
    </subcellularLocation>
</comment>
<dbReference type="InterPro" id="IPR003959">
    <property type="entry name" value="ATPase_AAA_core"/>
</dbReference>
<keyword evidence="11" id="KW-1185">Reference proteome</keyword>
<sequence length="247" mass="27556">MLIRRAFVREERLSDAEREEWPFTVPCVAQLIGHGLEFKQPITFLVGENGSGKSTVVEALAEAFGLDAHGGRAGRKYVNDRPKTALGEVLELDLTTQGARMKSSHRLKQKGYFLRAETAFGLMSFVSGMAGYWEQDTAMLSHGEGFLTVFDTMFTAPGFYIMDEPEAPLSFTSCLRLIGLMHELAADGAQIVCATHSPLLAATPEADIIEMGDHGVRRLPWEELDIVDHWRRYLNNPNAYLRHVTAR</sequence>
<evidence type="ECO:0000256" key="6">
    <source>
        <dbReference type="ARBA" id="ARBA00023065"/>
    </source>
</evidence>
<dbReference type="InterPro" id="IPR051535">
    <property type="entry name" value="Siderophore_ABC-ATPase"/>
</dbReference>
<accession>A0A7K3MCT5</accession>
<dbReference type="Pfam" id="PF13304">
    <property type="entry name" value="AAA_21"/>
    <property type="match status" value="1"/>
</dbReference>
<reference evidence="10 11" key="1">
    <citation type="submission" date="2019-11" db="EMBL/GenBank/DDBJ databases">
        <authorList>
            <person name="Li X.-J."/>
            <person name="Feng X.-M."/>
        </authorList>
    </citation>
    <scope>NUCLEOTIDE SEQUENCE [LARGE SCALE GENOMIC DNA]</scope>
    <source>
        <strain evidence="10 11">XMNu-373</strain>
    </source>
</reference>
<organism evidence="10 11">
    <name type="scientific">Phytoactinopolyspora mesophila</name>
    <dbReference type="NCBI Taxonomy" id="2650750"/>
    <lineage>
        <taxon>Bacteria</taxon>
        <taxon>Bacillati</taxon>
        <taxon>Actinomycetota</taxon>
        <taxon>Actinomycetes</taxon>
        <taxon>Jiangellales</taxon>
        <taxon>Jiangellaceae</taxon>
        <taxon>Phytoactinopolyspora</taxon>
    </lineage>
</organism>
<evidence type="ECO:0000313" key="10">
    <source>
        <dbReference type="EMBL" id="NDL60208.1"/>
    </source>
</evidence>
<keyword evidence="3" id="KW-1003">Cell membrane</keyword>
<dbReference type="GO" id="GO:0006302">
    <property type="term" value="P:double-strand break repair"/>
    <property type="evidence" value="ECO:0007669"/>
    <property type="project" value="InterPro"/>
</dbReference>
<dbReference type="GO" id="GO:0005886">
    <property type="term" value="C:plasma membrane"/>
    <property type="evidence" value="ECO:0007669"/>
    <property type="project" value="UniProtKB-SubCell"/>
</dbReference>
<gene>
    <name evidence="10" type="ORF">F7O44_24345</name>
</gene>
<dbReference type="SUPFAM" id="SSF52540">
    <property type="entry name" value="P-loop containing nucleoside triphosphate hydrolases"/>
    <property type="match status" value="1"/>
</dbReference>
<dbReference type="GO" id="GO:0006826">
    <property type="term" value="P:iron ion transport"/>
    <property type="evidence" value="ECO:0007669"/>
    <property type="project" value="UniProtKB-KW"/>
</dbReference>
<name>A0A7K3MCT5_9ACTN</name>
<dbReference type="Proteomes" id="UP000460435">
    <property type="component" value="Unassembled WGS sequence"/>
</dbReference>
<dbReference type="EMBL" id="WLZY01000010">
    <property type="protein sequence ID" value="NDL60208.1"/>
    <property type="molecule type" value="Genomic_DNA"/>
</dbReference>
<evidence type="ECO:0000256" key="5">
    <source>
        <dbReference type="ARBA" id="ARBA00023004"/>
    </source>
</evidence>
<dbReference type="InterPro" id="IPR003593">
    <property type="entry name" value="AAA+_ATPase"/>
</dbReference>
<evidence type="ECO:0000256" key="7">
    <source>
        <dbReference type="ARBA" id="ARBA00023136"/>
    </source>
</evidence>
<keyword evidence="6" id="KW-0406">Ion transport</keyword>
<feature type="domain" description="AAA+ ATPase" evidence="9">
    <location>
        <begin position="39"/>
        <end position="215"/>
    </location>
</feature>
<dbReference type="RefSeq" id="WP_162452909.1">
    <property type="nucleotide sequence ID" value="NZ_WLZY01000010.1"/>
</dbReference>
<keyword evidence="4" id="KW-0410">Iron transport</keyword>
<feature type="transmembrane region" description="Helical" evidence="8">
    <location>
        <begin position="112"/>
        <end position="133"/>
    </location>
</feature>
<keyword evidence="8" id="KW-0812">Transmembrane</keyword>
<dbReference type="SMART" id="SM00382">
    <property type="entry name" value="AAA"/>
    <property type="match status" value="1"/>
</dbReference>
<evidence type="ECO:0000259" key="9">
    <source>
        <dbReference type="SMART" id="SM00382"/>
    </source>
</evidence>